<sequence length="83" mass="9874">MHYYKKKYPILISTDDRAMMCCSLSDEYVRVACTLDLNPQEIFNLSYSTTEYICKNLTADEKLHIFNKFHEFAKSQNLTFELF</sequence>
<evidence type="ECO:0000313" key="2">
    <source>
        <dbReference type="Proteomes" id="UP000267606"/>
    </source>
</evidence>
<keyword evidence="2" id="KW-1185">Reference proteome</keyword>
<evidence type="ECO:0000313" key="3">
    <source>
        <dbReference type="WBParaSite" id="OFLC_0001485401-mRNA-1"/>
    </source>
</evidence>
<dbReference type="InterPro" id="IPR032466">
    <property type="entry name" value="Metal_Hydrolase"/>
</dbReference>
<dbReference type="Gene3D" id="3.20.20.140">
    <property type="entry name" value="Metal-dependent hydrolases"/>
    <property type="match status" value="1"/>
</dbReference>
<protein>
    <submittedName>
        <fullName evidence="3">A_deaminase domain-containing protein</fullName>
    </submittedName>
</protein>
<reference evidence="1 2" key="2">
    <citation type="submission" date="2018-11" db="EMBL/GenBank/DDBJ databases">
        <authorList>
            <consortium name="Pathogen Informatics"/>
        </authorList>
    </citation>
    <scope>NUCLEOTIDE SEQUENCE [LARGE SCALE GENOMIC DNA]</scope>
</reference>
<accession>A0A183I531</accession>
<dbReference type="AlphaFoldDB" id="A0A183I531"/>
<dbReference type="WBParaSite" id="OFLC_0001485401-mRNA-1">
    <property type="protein sequence ID" value="OFLC_0001485401-mRNA-1"/>
    <property type="gene ID" value="OFLC_0001485401"/>
</dbReference>
<dbReference type="EMBL" id="UZAJ01041272">
    <property type="protein sequence ID" value="VDP19160.1"/>
    <property type="molecule type" value="Genomic_DNA"/>
</dbReference>
<proteinExistence type="predicted"/>
<evidence type="ECO:0000313" key="1">
    <source>
        <dbReference type="EMBL" id="VDP19160.1"/>
    </source>
</evidence>
<name>A0A183I531_9BILA</name>
<reference evidence="3" key="1">
    <citation type="submission" date="2016-06" db="UniProtKB">
        <authorList>
            <consortium name="WormBaseParasite"/>
        </authorList>
    </citation>
    <scope>IDENTIFICATION</scope>
</reference>
<dbReference type="STRING" id="387005.A0A183I531"/>
<dbReference type="SUPFAM" id="SSF51556">
    <property type="entry name" value="Metallo-dependent hydrolases"/>
    <property type="match status" value="1"/>
</dbReference>
<dbReference type="Proteomes" id="UP000267606">
    <property type="component" value="Unassembled WGS sequence"/>
</dbReference>
<organism evidence="3">
    <name type="scientific">Onchocerca flexuosa</name>
    <dbReference type="NCBI Taxonomy" id="387005"/>
    <lineage>
        <taxon>Eukaryota</taxon>
        <taxon>Metazoa</taxon>
        <taxon>Ecdysozoa</taxon>
        <taxon>Nematoda</taxon>
        <taxon>Chromadorea</taxon>
        <taxon>Rhabditida</taxon>
        <taxon>Spirurina</taxon>
        <taxon>Spiruromorpha</taxon>
        <taxon>Filarioidea</taxon>
        <taxon>Onchocercidae</taxon>
        <taxon>Onchocerca</taxon>
    </lineage>
</organism>
<gene>
    <name evidence="1" type="ORF">OFLC_LOCUS14843</name>
</gene>